<dbReference type="OrthoDB" id="9801160at2"/>
<gene>
    <name evidence="2" type="ORF">SAMN05444128_1506</name>
</gene>
<dbReference type="AlphaFoldDB" id="A0A1R3X4D9"/>
<dbReference type="Proteomes" id="UP000187181">
    <property type="component" value="Unassembled WGS sequence"/>
</dbReference>
<dbReference type="STRING" id="1317125.SAMN05444128_1506"/>
<keyword evidence="2" id="KW-0378">Hydrolase</keyword>
<sequence>MTRQEARTILEQMTTSESLLRHARTVELVMEAYANKLGENTDEWAIAGLLHDADYQAYPDQHPNVIVDLLHEKGEERIAHAISAHYTHWGVPYETTLDKALIACDEITGFIVACAQVRPQRLEGLEAKSVMKKLKTSGFAASVDREEVRKGAELFGVDIKEHIDFIISVLQQHQAELQLEPIAQGEV</sequence>
<dbReference type="GO" id="GO:0016787">
    <property type="term" value="F:hydrolase activity"/>
    <property type="evidence" value="ECO:0007669"/>
    <property type="project" value="UniProtKB-KW"/>
</dbReference>
<dbReference type="EMBL" id="FTPP01000001">
    <property type="protein sequence ID" value="SIT85216.1"/>
    <property type="molecule type" value="Genomic_DNA"/>
</dbReference>
<protein>
    <submittedName>
        <fullName evidence="2">Predicted hydrolase, HD superfamily</fullName>
    </submittedName>
</protein>
<dbReference type="PANTHER" id="PTHR38659:SF1">
    <property type="entry name" value="METAL DEPENDENT PHOSPHOHYDROLASE"/>
    <property type="match status" value="1"/>
</dbReference>
<accession>A0A1R3X4D9</accession>
<dbReference type="Pfam" id="PF01966">
    <property type="entry name" value="HD"/>
    <property type="match status" value="1"/>
</dbReference>
<proteinExistence type="predicted"/>
<reference evidence="3" key="1">
    <citation type="submission" date="2017-01" db="EMBL/GenBank/DDBJ databases">
        <authorList>
            <person name="Varghese N."/>
            <person name="Submissions S."/>
        </authorList>
    </citation>
    <scope>NUCLEOTIDE SEQUENCE [LARGE SCALE GENOMIC DNA]</scope>
    <source>
        <strain evidence="3">LP100</strain>
    </source>
</reference>
<feature type="domain" description="HD/PDEase" evidence="1">
    <location>
        <begin position="15"/>
        <end position="119"/>
    </location>
</feature>
<dbReference type="RefSeq" id="WP_076667088.1">
    <property type="nucleotide sequence ID" value="NZ_FTPP01000001.1"/>
</dbReference>
<evidence type="ECO:0000259" key="1">
    <source>
        <dbReference type="SMART" id="SM00471"/>
    </source>
</evidence>
<evidence type="ECO:0000313" key="3">
    <source>
        <dbReference type="Proteomes" id="UP000187181"/>
    </source>
</evidence>
<dbReference type="PANTHER" id="PTHR38659">
    <property type="entry name" value="METAL-DEPENDENT PHOSPHOHYDROLASE"/>
    <property type="match status" value="1"/>
</dbReference>
<dbReference type="InterPro" id="IPR006674">
    <property type="entry name" value="HD_domain"/>
</dbReference>
<evidence type="ECO:0000313" key="2">
    <source>
        <dbReference type="EMBL" id="SIT85216.1"/>
    </source>
</evidence>
<keyword evidence="3" id="KW-1185">Reference proteome</keyword>
<dbReference type="Gene3D" id="1.10.3210.10">
    <property type="entry name" value="Hypothetical protein af1432"/>
    <property type="match status" value="1"/>
</dbReference>
<organism evidence="2 3">
    <name type="scientific">Pontibacter indicus</name>
    <dbReference type="NCBI Taxonomy" id="1317125"/>
    <lineage>
        <taxon>Bacteria</taxon>
        <taxon>Pseudomonadati</taxon>
        <taxon>Bacteroidota</taxon>
        <taxon>Cytophagia</taxon>
        <taxon>Cytophagales</taxon>
        <taxon>Hymenobacteraceae</taxon>
        <taxon>Pontibacter</taxon>
    </lineage>
</organism>
<dbReference type="SUPFAM" id="SSF109604">
    <property type="entry name" value="HD-domain/PDEase-like"/>
    <property type="match status" value="1"/>
</dbReference>
<dbReference type="InterPro" id="IPR003607">
    <property type="entry name" value="HD/PDEase_dom"/>
</dbReference>
<name>A0A1R3X4D9_9BACT</name>
<dbReference type="SMART" id="SM00471">
    <property type="entry name" value="HDc"/>
    <property type="match status" value="1"/>
</dbReference>